<dbReference type="InterPro" id="IPR001867">
    <property type="entry name" value="OmpR/PhoB-type_DNA-bd"/>
</dbReference>
<organism evidence="6 7">
    <name type="scientific">Paractinoplanes tereljensis</name>
    <dbReference type="NCBI Taxonomy" id="571912"/>
    <lineage>
        <taxon>Bacteria</taxon>
        <taxon>Bacillati</taxon>
        <taxon>Actinomycetota</taxon>
        <taxon>Actinomycetes</taxon>
        <taxon>Micromonosporales</taxon>
        <taxon>Micromonosporaceae</taxon>
        <taxon>Paractinoplanes</taxon>
    </lineage>
</organism>
<dbReference type="InterPro" id="IPR001789">
    <property type="entry name" value="Sig_transdc_resp-reg_receiver"/>
</dbReference>
<dbReference type="InterPro" id="IPR011006">
    <property type="entry name" value="CheY-like_superfamily"/>
</dbReference>
<dbReference type="AlphaFoldDB" id="A0A919NMF2"/>
<dbReference type="GO" id="GO:0032993">
    <property type="term" value="C:protein-DNA complex"/>
    <property type="evidence" value="ECO:0007669"/>
    <property type="project" value="TreeGrafter"/>
</dbReference>
<dbReference type="Gene3D" id="1.10.10.10">
    <property type="entry name" value="Winged helix-like DNA-binding domain superfamily/Winged helix DNA-binding domain"/>
    <property type="match status" value="1"/>
</dbReference>
<dbReference type="PANTHER" id="PTHR48111">
    <property type="entry name" value="REGULATOR OF RPOS"/>
    <property type="match status" value="1"/>
</dbReference>
<comment type="caution">
    <text evidence="6">The sequence shown here is derived from an EMBL/GenBank/DDBJ whole genome shotgun (WGS) entry which is preliminary data.</text>
</comment>
<dbReference type="PROSITE" id="PS51755">
    <property type="entry name" value="OMPR_PHOB"/>
    <property type="match status" value="1"/>
</dbReference>
<dbReference type="Pfam" id="PF00486">
    <property type="entry name" value="Trans_reg_C"/>
    <property type="match status" value="1"/>
</dbReference>
<dbReference type="Gene3D" id="3.40.50.2300">
    <property type="match status" value="1"/>
</dbReference>
<protein>
    <submittedName>
        <fullName evidence="6">DNA-binding response regulator</fullName>
    </submittedName>
</protein>
<dbReference type="GO" id="GO:0006355">
    <property type="term" value="P:regulation of DNA-templated transcription"/>
    <property type="evidence" value="ECO:0007669"/>
    <property type="project" value="InterPro"/>
</dbReference>
<proteinExistence type="predicted"/>
<feature type="domain" description="Response regulatory" evidence="4">
    <location>
        <begin position="1"/>
        <end position="105"/>
    </location>
</feature>
<keyword evidence="2" id="KW-0597">Phosphoprotein</keyword>
<sequence>MADTVAEGLRRLSMAVDVVYDGDAALERLGVNRYDVAVLDRDMPGRTGDEVLRWMAAAGLTTRVLLLTAAAGIRDRVEGLGLGADDYLTKPFAFAELVARLQALSRRTAPALPPVLEQDGIVLDVTRHTATRDGGVLTLSPKEFAVLHVMLRAGGRVVSAEELLEQAWDENTDPFTNTVRMTVMTLRRKLGDPPVLHTVPRTGYRLGA</sequence>
<dbReference type="Proteomes" id="UP000623608">
    <property type="component" value="Unassembled WGS sequence"/>
</dbReference>
<dbReference type="GO" id="GO:0000156">
    <property type="term" value="F:phosphorelay response regulator activity"/>
    <property type="evidence" value="ECO:0007669"/>
    <property type="project" value="TreeGrafter"/>
</dbReference>
<evidence type="ECO:0000256" key="2">
    <source>
        <dbReference type="PROSITE-ProRule" id="PRU00169"/>
    </source>
</evidence>
<dbReference type="Gene3D" id="6.10.250.690">
    <property type="match status" value="1"/>
</dbReference>
<accession>A0A919NMF2</accession>
<dbReference type="InterPro" id="IPR036388">
    <property type="entry name" value="WH-like_DNA-bd_sf"/>
</dbReference>
<evidence type="ECO:0000313" key="6">
    <source>
        <dbReference type="EMBL" id="GIF20277.1"/>
    </source>
</evidence>
<evidence type="ECO:0000256" key="3">
    <source>
        <dbReference type="PROSITE-ProRule" id="PRU01091"/>
    </source>
</evidence>
<feature type="DNA-binding region" description="OmpR/PhoB-type" evidence="3">
    <location>
        <begin position="113"/>
        <end position="208"/>
    </location>
</feature>
<dbReference type="InterPro" id="IPR039420">
    <property type="entry name" value="WalR-like"/>
</dbReference>
<dbReference type="SMART" id="SM00862">
    <property type="entry name" value="Trans_reg_C"/>
    <property type="match status" value="1"/>
</dbReference>
<evidence type="ECO:0000256" key="1">
    <source>
        <dbReference type="ARBA" id="ARBA00023125"/>
    </source>
</evidence>
<evidence type="ECO:0000259" key="5">
    <source>
        <dbReference type="PROSITE" id="PS51755"/>
    </source>
</evidence>
<dbReference type="PROSITE" id="PS50110">
    <property type="entry name" value="RESPONSE_REGULATORY"/>
    <property type="match status" value="1"/>
</dbReference>
<evidence type="ECO:0000313" key="7">
    <source>
        <dbReference type="Proteomes" id="UP000623608"/>
    </source>
</evidence>
<keyword evidence="1 3" id="KW-0238">DNA-binding</keyword>
<dbReference type="CDD" id="cd00383">
    <property type="entry name" value="trans_reg_C"/>
    <property type="match status" value="1"/>
</dbReference>
<keyword evidence="7" id="KW-1185">Reference proteome</keyword>
<dbReference type="GO" id="GO:0005829">
    <property type="term" value="C:cytosol"/>
    <property type="evidence" value="ECO:0007669"/>
    <property type="project" value="TreeGrafter"/>
</dbReference>
<reference evidence="6" key="1">
    <citation type="submission" date="2021-01" db="EMBL/GenBank/DDBJ databases">
        <title>Whole genome shotgun sequence of Actinoplanes tereljensis NBRC 105297.</title>
        <authorList>
            <person name="Komaki H."/>
            <person name="Tamura T."/>
        </authorList>
    </citation>
    <scope>NUCLEOTIDE SEQUENCE</scope>
    <source>
        <strain evidence="6">NBRC 105297</strain>
    </source>
</reference>
<dbReference type="Pfam" id="PF00072">
    <property type="entry name" value="Response_reg"/>
    <property type="match status" value="1"/>
</dbReference>
<dbReference type="SMART" id="SM00448">
    <property type="entry name" value="REC"/>
    <property type="match status" value="1"/>
</dbReference>
<evidence type="ECO:0000259" key="4">
    <source>
        <dbReference type="PROSITE" id="PS50110"/>
    </source>
</evidence>
<dbReference type="PANTHER" id="PTHR48111:SF36">
    <property type="entry name" value="TRANSCRIPTIONAL REGULATORY PROTEIN CUTR"/>
    <property type="match status" value="1"/>
</dbReference>
<name>A0A919NMF2_9ACTN</name>
<dbReference type="GO" id="GO:0000976">
    <property type="term" value="F:transcription cis-regulatory region binding"/>
    <property type="evidence" value="ECO:0007669"/>
    <property type="project" value="TreeGrafter"/>
</dbReference>
<feature type="domain" description="OmpR/PhoB-type" evidence="5">
    <location>
        <begin position="113"/>
        <end position="208"/>
    </location>
</feature>
<dbReference type="SUPFAM" id="SSF52172">
    <property type="entry name" value="CheY-like"/>
    <property type="match status" value="1"/>
</dbReference>
<gene>
    <name evidence="6" type="ORF">Ate02nite_30070</name>
</gene>
<feature type="modified residue" description="4-aspartylphosphate" evidence="2">
    <location>
        <position position="40"/>
    </location>
</feature>
<dbReference type="EMBL" id="BOMY01000021">
    <property type="protein sequence ID" value="GIF20277.1"/>
    <property type="molecule type" value="Genomic_DNA"/>
</dbReference>